<dbReference type="EMBL" id="MK279899">
    <property type="protein sequence ID" value="AZS11720.1"/>
    <property type="molecule type" value="Genomic_DNA"/>
</dbReference>
<keyword evidence="3" id="KW-1185">Reference proteome</keyword>
<sequence>MTKQPDEEQPYVDPHHRVPDDQWAQVVNDAQRFRAESDESETE</sequence>
<gene>
    <name evidence="2" type="primary">22</name>
    <name evidence="2" type="ORF">PBI_MAJA_22</name>
</gene>
<accession>A0A3S9UMZ3</accession>
<protein>
    <submittedName>
        <fullName evidence="2">Uncharacterized protein</fullName>
    </submittedName>
</protein>
<organism evidence="2 3">
    <name type="scientific">Arthrobacter phage Maja</name>
    <dbReference type="NCBI Taxonomy" id="2499009"/>
    <lineage>
        <taxon>Viruses</taxon>
        <taxon>Duplodnaviria</taxon>
        <taxon>Heunggongvirae</taxon>
        <taxon>Uroviricota</taxon>
        <taxon>Caudoviricetes</taxon>
        <taxon>Majavirus</taxon>
        <taxon>Majavirus maja</taxon>
    </lineage>
</organism>
<feature type="region of interest" description="Disordered" evidence="1">
    <location>
        <begin position="1"/>
        <end position="23"/>
    </location>
</feature>
<reference evidence="2 3" key="1">
    <citation type="submission" date="2018-12" db="EMBL/GenBank/DDBJ databases">
        <authorList>
            <person name="Rimple P.A."/>
            <person name="Stoner T.H."/>
            <person name="Garlena R.A."/>
            <person name="Russell D.A."/>
            <person name="Pope W.H."/>
            <person name="Jacobs-Sera D."/>
            <person name="Hatfull G.F."/>
        </authorList>
    </citation>
    <scope>NUCLEOTIDE SEQUENCE [LARGE SCALE GENOMIC DNA]</scope>
</reference>
<dbReference type="RefSeq" id="YP_009818582.1">
    <property type="nucleotide sequence ID" value="NC_048140.1"/>
</dbReference>
<dbReference type="Proteomes" id="UP000287918">
    <property type="component" value="Segment"/>
</dbReference>
<dbReference type="GeneID" id="55009926"/>
<evidence type="ECO:0000313" key="3">
    <source>
        <dbReference type="Proteomes" id="UP000287918"/>
    </source>
</evidence>
<evidence type="ECO:0000256" key="1">
    <source>
        <dbReference type="SAM" id="MobiDB-lite"/>
    </source>
</evidence>
<evidence type="ECO:0000313" key="2">
    <source>
        <dbReference type="EMBL" id="AZS11720.1"/>
    </source>
</evidence>
<proteinExistence type="predicted"/>
<dbReference type="KEGG" id="vg:55009926"/>
<name>A0A3S9UMZ3_9CAUD</name>